<dbReference type="InterPro" id="IPR022666">
    <property type="entry name" value="Ribosomal_uL2_RNA-bd_dom"/>
</dbReference>
<dbReference type="InterPro" id="IPR012340">
    <property type="entry name" value="NA-bd_OB-fold"/>
</dbReference>
<dbReference type="GO" id="GO:0002181">
    <property type="term" value="P:cytoplasmic translation"/>
    <property type="evidence" value="ECO:0007669"/>
    <property type="project" value="TreeGrafter"/>
</dbReference>
<keyword evidence="3" id="KW-0694">RNA-binding</keyword>
<dbReference type="Gene3D" id="4.10.950.10">
    <property type="entry name" value="Ribosomal protein L2, domain 3"/>
    <property type="match status" value="1"/>
</dbReference>
<dbReference type="Proteomes" id="UP000677687">
    <property type="component" value="Unassembled WGS sequence"/>
</dbReference>
<protein>
    <recommendedName>
        <fullName evidence="6">50S ribosomal protein L2</fullName>
    </recommendedName>
</protein>
<dbReference type="FunFam" id="4.10.950.10:FF:000002">
    <property type="entry name" value="60S ribosomal protein L2"/>
    <property type="match status" value="1"/>
</dbReference>
<dbReference type="Pfam" id="PF03947">
    <property type="entry name" value="Ribosomal_L2_C"/>
    <property type="match status" value="1"/>
</dbReference>
<comment type="similarity">
    <text evidence="1">Belongs to the universal ribosomal protein uL2 family.</text>
</comment>
<dbReference type="InterPro" id="IPR023672">
    <property type="entry name" value="Ribosomal_uL2_arc_euk"/>
</dbReference>
<evidence type="ECO:0000256" key="2">
    <source>
        <dbReference type="ARBA" id="ARBA00022730"/>
    </source>
</evidence>
<accession>A0A8T4L392</accession>
<dbReference type="SUPFAM" id="SSF50249">
    <property type="entry name" value="Nucleic acid-binding proteins"/>
    <property type="match status" value="1"/>
</dbReference>
<dbReference type="InterPro" id="IPR014726">
    <property type="entry name" value="Ribosomal_uL2_dom3"/>
</dbReference>
<keyword evidence="2" id="KW-0699">rRNA-binding</keyword>
<comment type="caution">
    <text evidence="10">The sequence shown here is derived from an EMBL/GenBank/DDBJ whole genome shotgun (WGS) entry which is preliminary data.</text>
</comment>
<dbReference type="InterPro" id="IPR022669">
    <property type="entry name" value="Ribosomal_uL2_C"/>
</dbReference>
<dbReference type="Gene3D" id="2.30.30.30">
    <property type="match status" value="1"/>
</dbReference>
<dbReference type="NCBIfam" id="NF007180">
    <property type="entry name" value="PRK09612.1"/>
    <property type="match status" value="1"/>
</dbReference>
<reference evidence="10" key="1">
    <citation type="submission" date="2021-03" db="EMBL/GenBank/DDBJ databases">
        <authorList>
            <person name="Jaffe A."/>
        </authorList>
    </citation>
    <scope>NUCLEOTIDE SEQUENCE</scope>
    <source>
        <strain evidence="10">RIFCSPHIGHO2_01_FULL_AR10_44_11</strain>
    </source>
</reference>
<dbReference type="PANTHER" id="PTHR13691">
    <property type="entry name" value="RIBOSOMAL PROTEIN L2"/>
    <property type="match status" value="1"/>
</dbReference>
<keyword evidence="4 10" id="KW-0689">Ribosomal protein</keyword>
<dbReference type="AlphaFoldDB" id="A0A8T4L392"/>
<dbReference type="EMBL" id="JAGVWD010000039">
    <property type="protein sequence ID" value="MBS3057526.1"/>
    <property type="molecule type" value="Genomic_DNA"/>
</dbReference>
<name>A0A8T4L392_9ARCH</name>
<dbReference type="InterPro" id="IPR008991">
    <property type="entry name" value="Translation_prot_SH3-like_sf"/>
</dbReference>
<dbReference type="PIRSF" id="PIRSF002158">
    <property type="entry name" value="Ribosomal_L2"/>
    <property type="match status" value="1"/>
</dbReference>
<sequence length="239" mass="25803">MGKRLKQQRRGKGSPMFIARHGIADVEYVPITSEQNEDVLKGKVVDLVSDKVRSAVLADILFENGLRSYMIAPEGMFVGQELQYGKKAPLEIGNVLPLNEIAEGCPIFNIEKRPGDGGCYIKTSGIYGYIVTKEPGRVYVKLPSGKTAEISPESRATIGNVSAGGRTEKPMLKAGTHYHAMHAKGYHYPGVRGVAMNPVSHPFGGAQHHAGKSKSVSRHAAPGQKVGAIASRRTGRTKR</sequence>
<organism evidence="10 11">
    <name type="scientific">Candidatus Iainarchaeum sp</name>
    <dbReference type="NCBI Taxonomy" id="3101447"/>
    <lineage>
        <taxon>Archaea</taxon>
        <taxon>Candidatus Iainarchaeota</taxon>
        <taxon>Candidatus Iainarchaeia</taxon>
        <taxon>Candidatus Iainarchaeales</taxon>
        <taxon>Candidatus Iainarchaeaceae</taxon>
        <taxon>Candidatus Iainarchaeum</taxon>
    </lineage>
</organism>
<keyword evidence="5" id="KW-0687">Ribonucleoprotein</keyword>
<evidence type="ECO:0000313" key="11">
    <source>
        <dbReference type="Proteomes" id="UP000677687"/>
    </source>
</evidence>
<dbReference type="InterPro" id="IPR014722">
    <property type="entry name" value="Rib_uL2_dom2"/>
</dbReference>
<evidence type="ECO:0000256" key="1">
    <source>
        <dbReference type="ARBA" id="ARBA00005636"/>
    </source>
</evidence>
<dbReference type="SMART" id="SM01382">
    <property type="entry name" value="Ribosomal_L2_C"/>
    <property type="match status" value="1"/>
</dbReference>
<evidence type="ECO:0000256" key="7">
    <source>
        <dbReference type="SAM" id="MobiDB-lite"/>
    </source>
</evidence>
<dbReference type="SMART" id="SM01383">
    <property type="entry name" value="Ribosomal_L2"/>
    <property type="match status" value="1"/>
</dbReference>
<evidence type="ECO:0000256" key="6">
    <source>
        <dbReference type="ARBA" id="ARBA00035459"/>
    </source>
</evidence>
<evidence type="ECO:0000259" key="8">
    <source>
        <dbReference type="SMART" id="SM01382"/>
    </source>
</evidence>
<dbReference type="GO" id="GO:0019843">
    <property type="term" value="F:rRNA binding"/>
    <property type="evidence" value="ECO:0007669"/>
    <property type="project" value="UniProtKB-KW"/>
</dbReference>
<evidence type="ECO:0000256" key="5">
    <source>
        <dbReference type="ARBA" id="ARBA00023274"/>
    </source>
</evidence>
<feature type="domain" description="Large ribosomal subunit protein uL2 RNA-binding" evidence="9">
    <location>
        <begin position="11"/>
        <end position="84"/>
    </location>
</feature>
<proteinExistence type="inferred from homology"/>
<dbReference type="InterPro" id="IPR002171">
    <property type="entry name" value="Ribosomal_uL2"/>
</dbReference>
<dbReference type="GO" id="GO:0003735">
    <property type="term" value="F:structural constituent of ribosome"/>
    <property type="evidence" value="ECO:0007669"/>
    <property type="project" value="InterPro"/>
</dbReference>
<dbReference type="GO" id="GO:0022625">
    <property type="term" value="C:cytosolic large ribosomal subunit"/>
    <property type="evidence" value="ECO:0007669"/>
    <property type="project" value="TreeGrafter"/>
</dbReference>
<dbReference type="SUPFAM" id="SSF50104">
    <property type="entry name" value="Translation proteins SH3-like domain"/>
    <property type="match status" value="1"/>
</dbReference>
<reference evidence="10" key="2">
    <citation type="submission" date="2021-05" db="EMBL/GenBank/DDBJ databases">
        <title>Protein family content uncovers lineage relationships and bacterial pathway maintenance mechanisms in DPANN archaea.</title>
        <authorList>
            <person name="Castelle C.J."/>
            <person name="Meheust R."/>
            <person name="Jaffe A.L."/>
            <person name="Seitz K."/>
            <person name="Gong X."/>
            <person name="Baker B.J."/>
            <person name="Banfield J.F."/>
        </authorList>
    </citation>
    <scope>NUCLEOTIDE SEQUENCE</scope>
    <source>
        <strain evidence="10">RIFCSPHIGHO2_01_FULL_AR10_44_11</strain>
    </source>
</reference>
<feature type="domain" description="Large ribosomal subunit protein uL2 C-terminal" evidence="8">
    <location>
        <begin position="90"/>
        <end position="222"/>
    </location>
</feature>
<evidence type="ECO:0000259" key="9">
    <source>
        <dbReference type="SMART" id="SM01383"/>
    </source>
</evidence>
<evidence type="ECO:0000313" key="10">
    <source>
        <dbReference type="EMBL" id="MBS3057526.1"/>
    </source>
</evidence>
<evidence type="ECO:0000256" key="4">
    <source>
        <dbReference type="ARBA" id="ARBA00022980"/>
    </source>
</evidence>
<gene>
    <name evidence="10" type="ORF">J4415_02755</name>
</gene>
<dbReference type="Gene3D" id="2.40.50.140">
    <property type="entry name" value="Nucleic acid-binding proteins"/>
    <property type="match status" value="1"/>
</dbReference>
<feature type="region of interest" description="Disordered" evidence="7">
    <location>
        <begin position="200"/>
        <end position="239"/>
    </location>
</feature>
<dbReference type="PANTHER" id="PTHR13691:SF16">
    <property type="entry name" value="LARGE RIBOSOMAL SUBUNIT PROTEIN UL2"/>
    <property type="match status" value="1"/>
</dbReference>
<dbReference type="Pfam" id="PF00181">
    <property type="entry name" value="Ribosomal_L2_N"/>
    <property type="match status" value="1"/>
</dbReference>
<evidence type="ECO:0000256" key="3">
    <source>
        <dbReference type="ARBA" id="ARBA00022884"/>
    </source>
</evidence>